<sequence>MLDSEICSGMNERLGGAAVGVCGNGELYSAFCAAESGGLKFSDKENGCGALIFAESDGVNYSEVANGRPFIIITGRGQELEKTYGCACAAPQDWDEGALNGLLRLLSGEFCVRSVGIDIPEWMRFLPADSSAISELLSRVREKCGQIKKFKDISALDDLCEGAKFWSPAIELKFNFSTGGANIVCRAQDGIFFEMLSEIAGDEIDGEYSLMRYVRSAAEAKRGYDKVRDALDCARINGYGIVTPADEDLTYEQPGVVKQGSSVGIKLRASAPTYHIIRVDVGGEVSPIMGDSAQSESLVAGMMKGFETDPEATWNTDVFGRSLKSMVKEGLSAKMNSIQEDTRVKLRKAITRMANEGKGGVICIIL</sequence>
<feature type="domain" description="Stage IV sporulation protein A middle" evidence="1">
    <location>
        <begin position="112"/>
        <end position="290"/>
    </location>
</feature>
<comment type="caution">
    <text evidence="3">The sequence shown here is derived from an EMBL/GenBank/DDBJ whole genome shotgun (WGS) entry which is preliminary data.</text>
</comment>
<evidence type="ECO:0000313" key="4">
    <source>
        <dbReference type="Proteomes" id="UP000824179"/>
    </source>
</evidence>
<dbReference type="InterPro" id="IPR046841">
    <property type="entry name" value="SpoIVA_middle"/>
</dbReference>
<evidence type="ECO:0000259" key="1">
    <source>
        <dbReference type="Pfam" id="PF20438"/>
    </source>
</evidence>
<reference evidence="3" key="2">
    <citation type="journal article" date="2021" name="PeerJ">
        <title>Extensive microbial diversity within the chicken gut microbiome revealed by metagenomics and culture.</title>
        <authorList>
            <person name="Gilroy R."/>
            <person name="Ravi A."/>
            <person name="Getino M."/>
            <person name="Pursley I."/>
            <person name="Horton D.L."/>
            <person name="Alikhan N.F."/>
            <person name="Baker D."/>
            <person name="Gharbi K."/>
            <person name="Hall N."/>
            <person name="Watson M."/>
            <person name="Adriaenssens E.M."/>
            <person name="Foster-Nyarko E."/>
            <person name="Jarju S."/>
            <person name="Secka A."/>
            <person name="Antonio M."/>
            <person name="Oren A."/>
            <person name="Chaudhuri R.R."/>
            <person name="La Ragione R."/>
            <person name="Hildebrand F."/>
            <person name="Pallen M.J."/>
        </authorList>
    </citation>
    <scope>NUCLEOTIDE SEQUENCE</scope>
    <source>
        <strain evidence="3">ChiW25-3613</strain>
    </source>
</reference>
<evidence type="ECO:0008006" key="5">
    <source>
        <dbReference type="Google" id="ProtNLM"/>
    </source>
</evidence>
<proteinExistence type="predicted"/>
<dbReference type="InterPro" id="IPR046840">
    <property type="entry name" value="SpoIVA_C"/>
</dbReference>
<accession>A0A9D1DAU5</accession>
<name>A0A9D1DAU5_9FIRM</name>
<dbReference type="EMBL" id="DVHB01000048">
    <property type="protein sequence ID" value="HIR39226.1"/>
    <property type="molecule type" value="Genomic_DNA"/>
</dbReference>
<feature type="domain" description="Sporulation stage IV protein A C-terminal" evidence="2">
    <location>
        <begin position="293"/>
        <end position="366"/>
    </location>
</feature>
<dbReference type="Pfam" id="PF20438">
    <property type="entry name" value="SpoIVA_middle"/>
    <property type="match status" value="1"/>
</dbReference>
<dbReference type="AlphaFoldDB" id="A0A9D1DAU5"/>
<dbReference type="Pfam" id="PF20439">
    <property type="entry name" value="SpoIVA_C"/>
    <property type="match status" value="1"/>
</dbReference>
<dbReference type="Proteomes" id="UP000824179">
    <property type="component" value="Unassembled WGS sequence"/>
</dbReference>
<gene>
    <name evidence="3" type="ORF">IAB90_02485</name>
</gene>
<protein>
    <recommendedName>
        <fullName evidence="5">Stage IV sporulation protein A</fullName>
    </recommendedName>
</protein>
<evidence type="ECO:0000313" key="3">
    <source>
        <dbReference type="EMBL" id="HIR39226.1"/>
    </source>
</evidence>
<reference evidence="3" key="1">
    <citation type="submission" date="2020-10" db="EMBL/GenBank/DDBJ databases">
        <authorList>
            <person name="Gilroy R."/>
        </authorList>
    </citation>
    <scope>NUCLEOTIDE SEQUENCE</scope>
    <source>
        <strain evidence="3">ChiW25-3613</strain>
    </source>
</reference>
<evidence type="ECO:0000259" key="2">
    <source>
        <dbReference type="Pfam" id="PF20439"/>
    </source>
</evidence>
<organism evidence="3 4">
    <name type="scientific">Candidatus Coproplasma stercoripullorum</name>
    <dbReference type="NCBI Taxonomy" id="2840751"/>
    <lineage>
        <taxon>Bacteria</taxon>
        <taxon>Bacillati</taxon>
        <taxon>Bacillota</taxon>
        <taxon>Clostridia</taxon>
        <taxon>Eubacteriales</taxon>
        <taxon>Candidatus Coproplasma</taxon>
    </lineage>
</organism>